<dbReference type="AlphaFoldDB" id="A0A0G1XE22"/>
<comment type="caution">
    <text evidence="1">The sequence shown here is derived from an EMBL/GenBank/DDBJ whole genome shotgun (WGS) entry which is preliminary data.</text>
</comment>
<accession>A0A0G1XE22</accession>
<dbReference type="EMBL" id="LCRD01000041">
    <property type="protein sequence ID" value="KKW29533.1"/>
    <property type="molecule type" value="Genomic_DNA"/>
</dbReference>
<sequence>MANEEREHDSDRIIDIVITNWPTRDRLVYRKVDERRLPTGIGAPPTGLNTKLNDGNFTFVGFHEWCTGTIFLKRTSAYGWALICDGGCCNLRAPLNGRPRTYADIVRMFNNLQDKSSTDHLLSNDG</sequence>
<organism evidence="1 2">
    <name type="scientific">Candidatus Uhrbacteria bacterium GW2011_GWD2_52_7</name>
    <dbReference type="NCBI Taxonomy" id="1618989"/>
    <lineage>
        <taxon>Bacteria</taxon>
        <taxon>Candidatus Uhriibacteriota</taxon>
    </lineage>
</organism>
<gene>
    <name evidence="1" type="ORF">UY72_C0041G0004</name>
</gene>
<name>A0A0G1XE22_9BACT</name>
<evidence type="ECO:0000313" key="2">
    <source>
        <dbReference type="Proteomes" id="UP000034846"/>
    </source>
</evidence>
<dbReference type="Proteomes" id="UP000034846">
    <property type="component" value="Unassembled WGS sequence"/>
</dbReference>
<evidence type="ECO:0000313" key="1">
    <source>
        <dbReference type="EMBL" id="KKW29533.1"/>
    </source>
</evidence>
<protein>
    <submittedName>
        <fullName evidence="1">Uncharacterized protein</fullName>
    </submittedName>
</protein>
<proteinExistence type="predicted"/>
<reference evidence="1 2" key="1">
    <citation type="journal article" date="2015" name="Nature">
        <title>rRNA introns, odd ribosomes, and small enigmatic genomes across a large radiation of phyla.</title>
        <authorList>
            <person name="Brown C.T."/>
            <person name="Hug L.A."/>
            <person name="Thomas B.C."/>
            <person name="Sharon I."/>
            <person name="Castelle C.J."/>
            <person name="Singh A."/>
            <person name="Wilkins M.J."/>
            <person name="Williams K.H."/>
            <person name="Banfield J.F."/>
        </authorList>
    </citation>
    <scope>NUCLEOTIDE SEQUENCE [LARGE SCALE GENOMIC DNA]</scope>
</reference>